<dbReference type="InterPro" id="IPR002182">
    <property type="entry name" value="NB-ARC"/>
</dbReference>
<dbReference type="OrthoDB" id="1707259at2759"/>
<keyword evidence="4" id="KW-1185">Reference proteome</keyword>
<dbReference type="Gene3D" id="3.40.50.300">
    <property type="entry name" value="P-loop containing nucleotide triphosphate hydrolases"/>
    <property type="match status" value="1"/>
</dbReference>
<name>A0A7J9LSH2_GOSSC</name>
<reference evidence="3 4" key="1">
    <citation type="journal article" date="2019" name="Genome Biol. Evol.">
        <title>Insights into the evolution of the New World diploid cottons (Gossypium, subgenus Houzingenia) based on genome sequencing.</title>
        <authorList>
            <person name="Grover C.E."/>
            <person name="Arick M.A. 2nd"/>
            <person name="Thrash A."/>
            <person name="Conover J.L."/>
            <person name="Sanders W.S."/>
            <person name="Peterson D.G."/>
            <person name="Frelichowski J.E."/>
            <person name="Scheffler J.A."/>
            <person name="Scheffler B.E."/>
            <person name="Wendel J.F."/>
        </authorList>
    </citation>
    <scope>NUCLEOTIDE SEQUENCE [LARGE SCALE GENOMIC DNA]</scope>
    <source>
        <strain evidence="3">1</strain>
        <tissue evidence="3">Leaf</tissue>
    </source>
</reference>
<evidence type="ECO:0000313" key="4">
    <source>
        <dbReference type="Proteomes" id="UP000593576"/>
    </source>
</evidence>
<organism evidence="3 4">
    <name type="scientific">Gossypium schwendimanii</name>
    <name type="common">Cotton</name>
    <dbReference type="NCBI Taxonomy" id="34291"/>
    <lineage>
        <taxon>Eukaryota</taxon>
        <taxon>Viridiplantae</taxon>
        <taxon>Streptophyta</taxon>
        <taxon>Embryophyta</taxon>
        <taxon>Tracheophyta</taxon>
        <taxon>Spermatophyta</taxon>
        <taxon>Magnoliopsida</taxon>
        <taxon>eudicotyledons</taxon>
        <taxon>Gunneridae</taxon>
        <taxon>Pentapetalae</taxon>
        <taxon>rosids</taxon>
        <taxon>malvids</taxon>
        <taxon>Malvales</taxon>
        <taxon>Malvaceae</taxon>
        <taxon>Malvoideae</taxon>
        <taxon>Gossypium</taxon>
    </lineage>
</organism>
<dbReference type="PANTHER" id="PTHR33463">
    <property type="entry name" value="NB-ARC DOMAIN-CONTAINING PROTEIN-RELATED"/>
    <property type="match status" value="1"/>
</dbReference>
<comment type="caution">
    <text evidence="3">The sequence shown here is derived from an EMBL/GenBank/DDBJ whole genome shotgun (WGS) entry which is preliminary data.</text>
</comment>
<dbReference type="EMBL" id="JABFAF010000007">
    <property type="protein sequence ID" value="MBA0861621.1"/>
    <property type="molecule type" value="Genomic_DNA"/>
</dbReference>
<protein>
    <recommendedName>
        <fullName evidence="2">NB-ARC domain-containing protein</fullName>
    </recommendedName>
</protein>
<evidence type="ECO:0000259" key="2">
    <source>
        <dbReference type="Pfam" id="PF00931"/>
    </source>
</evidence>
<keyword evidence="1" id="KW-0611">Plant defense</keyword>
<evidence type="ECO:0000256" key="1">
    <source>
        <dbReference type="ARBA" id="ARBA00022821"/>
    </source>
</evidence>
<dbReference type="SUPFAM" id="SSF52540">
    <property type="entry name" value="P-loop containing nucleoside triphosphate hydrolases"/>
    <property type="match status" value="1"/>
</dbReference>
<dbReference type="InterPro" id="IPR027417">
    <property type="entry name" value="P-loop_NTPase"/>
</dbReference>
<dbReference type="AlphaFoldDB" id="A0A7J9LSH2"/>
<accession>A0A7J9LSH2</accession>
<dbReference type="Pfam" id="PF00931">
    <property type="entry name" value="NB-ARC"/>
    <property type="match status" value="1"/>
</dbReference>
<dbReference type="GO" id="GO:0043531">
    <property type="term" value="F:ADP binding"/>
    <property type="evidence" value="ECO:0007669"/>
    <property type="project" value="InterPro"/>
</dbReference>
<dbReference type="InterPro" id="IPR050905">
    <property type="entry name" value="Plant_NBS-LRR"/>
</dbReference>
<dbReference type="PANTHER" id="PTHR33463:SF189">
    <property type="entry name" value="FBD DOMAIN-CONTAINING PROTEIN"/>
    <property type="match status" value="1"/>
</dbReference>
<gene>
    <name evidence="3" type="ORF">Goshw_029644</name>
</gene>
<proteinExistence type="predicted"/>
<feature type="domain" description="NB-ARC" evidence="2">
    <location>
        <begin position="2"/>
        <end position="53"/>
    </location>
</feature>
<sequence>MQHLRNDEVRKIGVYGMAGIRKTSVAKVVSNKLLNGVNNFNILVWVTISRKCSVIITEDKDETLRAGMLFKILSKKVVKMEPLPEADAWTLFSEKVGQNLINFVDLLPIARSIIECSAGLLLVIVIVASSMTAENSLPIWRNAFVELN</sequence>
<evidence type="ECO:0000313" key="3">
    <source>
        <dbReference type="EMBL" id="MBA0861621.1"/>
    </source>
</evidence>
<dbReference type="Proteomes" id="UP000593576">
    <property type="component" value="Unassembled WGS sequence"/>
</dbReference>